<dbReference type="SUPFAM" id="SSF53623">
    <property type="entry name" value="MurD-like peptide ligases, catalytic domain"/>
    <property type="match status" value="1"/>
</dbReference>
<evidence type="ECO:0000256" key="13">
    <source>
        <dbReference type="ARBA" id="ARBA00022842"/>
    </source>
</evidence>
<keyword evidence="10 18" id="KW-0547">Nucleotide-binding</keyword>
<dbReference type="OrthoDB" id="5212574at2759"/>
<dbReference type="PANTHER" id="PTHR11136">
    <property type="entry name" value="FOLYLPOLYGLUTAMATE SYNTHASE-RELATED"/>
    <property type="match status" value="1"/>
</dbReference>
<accession>A0A2B7X6G7</accession>
<keyword evidence="14" id="KW-0496">Mitochondrion</keyword>
<dbReference type="Gene3D" id="3.40.1190.10">
    <property type="entry name" value="Mur-like, catalytic domain"/>
    <property type="match status" value="1"/>
</dbReference>
<evidence type="ECO:0000256" key="15">
    <source>
        <dbReference type="ARBA" id="ARBA00023136"/>
    </source>
</evidence>
<dbReference type="UniPathway" id="UPA00850"/>
<keyword evidence="15" id="KW-0472">Membrane</keyword>
<dbReference type="GO" id="GO:0004326">
    <property type="term" value="F:tetrahydrofolylpolyglutamate synthase activity"/>
    <property type="evidence" value="ECO:0007669"/>
    <property type="project" value="UniProtKB-EC"/>
</dbReference>
<dbReference type="GO" id="GO:0005743">
    <property type="term" value="C:mitochondrial inner membrane"/>
    <property type="evidence" value="ECO:0007669"/>
    <property type="project" value="UniProtKB-SubCell"/>
</dbReference>
<comment type="cofactor">
    <cofactor evidence="17">
        <name>a monovalent cation</name>
        <dbReference type="ChEBI" id="CHEBI:60242"/>
    </cofactor>
    <text evidence="17">A monovalent cation.</text>
</comment>
<dbReference type="FunFam" id="3.40.1190.10:FF:000009">
    <property type="entry name" value="Folylpolyglutamate synthase"/>
    <property type="match status" value="1"/>
</dbReference>
<dbReference type="PROSITE" id="PS01011">
    <property type="entry name" value="FOLYLPOLYGLU_SYNT_1"/>
    <property type="match status" value="1"/>
</dbReference>
<evidence type="ECO:0000256" key="19">
    <source>
        <dbReference type="PIRSR" id="PIRSR038895-2"/>
    </source>
</evidence>
<evidence type="ECO:0000256" key="16">
    <source>
        <dbReference type="ARBA" id="ARBA00047493"/>
    </source>
</evidence>
<comment type="pathway">
    <text evidence="4 17">Cofactor biosynthesis; tetrahydrofolylpolyglutamate biosynthesis.</text>
</comment>
<dbReference type="STRING" id="1447875.A0A2B7X6G7"/>
<evidence type="ECO:0000256" key="14">
    <source>
        <dbReference type="ARBA" id="ARBA00023128"/>
    </source>
</evidence>
<dbReference type="Proteomes" id="UP000223968">
    <property type="component" value="Unassembled WGS sequence"/>
</dbReference>
<evidence type="ECO:0000256" key="7">
    <source>
        <dbReference type="ARBA" id="ARBA00022563"/>
    </source>
</evidence>
<dbReference type="GO" id="GO:0005759">
    <property type="term" value="C:mitochondrial matrix"/>
    <property type="evidence" value="ECO:0007669"/>
    <property type="project" value="UniProtKB-SubCell"/>
</dbReference>
<keyword evidence="9 19" id="KW-0479">Metal-binding</keyword>
<keyword evidence="11" id="KW-0999">Mitochondrion inner membrane</keyword>
<feature type="binding site" evidence="19">
    <location>
        <position position="106"/>
    </location>
    <ligand>
        <name>Mg(2+)</name>
        <dbReference type="ChEBI" id="CHEBI:18420"/>
        <label>1</label>
    </ligand>
</feature>
<evidence type="ECO:0000256" key="10">
    <source>
        <dbReference type="ARBA" id="ARBA00022741"/>
    </source>
</evidence>
<evidence type="ECO:0000256" key="1">
    <source>
        <dbReference type="ARBA" id="ARBA00004273"/>
    </source>
</evidence>
<proteinExistence type="inferred from homology"/>
<keyword evidence="7 17" id="KW-0554">One-carbon metabolism</keyword>
<dbReference type="GO" id="GO:0006730">
    <property type="term" value="P:one-carbon metabolic process"/>
    <property type="evidence" value="ECO:0007669"/>
    <property type="project" value="UniProtKB-KW"/>
</dbReference>
<dbReference type="PROSITE" id="PS01012">
    <property type="entry name" value="FOLYLPOLYGLU_SYNT_2"/>
    <property type="match status" value="1"/>
</dbReference>
<comment type="subcellular location">
    <subcellularLocation>
        <location evidence="3">Cytoplasm</location>
    </subcellularLocation>
    <subcellularLocation>
        <location evidence="1">Mitochondrion inner membrane</location>
    </subcellularLocation>
    <subcellularLocation>
        <location evidence="2">Mitochondrion matrix</location>
    </subcellularLocation>
</comment>
<organism evidence="20 21">
    <name type="scientific">Helicocarpus griseus UAMH5409</name>
    <dbReference type="NCBI Taxonomy" id="1447875"/>
    <lineage>
        <taxon>Eukaryota</taxon>
        <taxon>Fungi</taxon>
        <taxon>Dikarya</taxon>
        <taxon>Ascomycota</taxon>
        <taxon>Pezizomycotina</taxon>
        <taxon>Eurotiomycetes</taxon>
        <taxon>Eurotiomycetidae</taxon>
        <taxon>Onygenales</taxon>
        <taxon>Ajellomycetaceae</taxon>
        <taxon>Helicocarpus</taxon>
    </lineage>
</organism>
<keyword evidence="12 18" id="KW-0067">ATP-binding</keyword>
<reference evidence="20 21" key="1">
    <citation type="submission" date="2017-10" db="EMBL/GenBank/DDBJ databases">
        <title>Comparative genomics in systemic dimorphic fungi from Ajellomycetaceae.</title>
        <authorList>
            <person name="Munoz J.F."/>
            <person name="Mcewen J.G."/>
            <person name="Clay O.K."/>
            <person name="Cuomo C.A."/>
        </authorList>
    </citation>
    <scope>NUCLEOTIDE SEQUENCE [LARGE SCALE GENOMIC DNA]</scope>
    <source>
        <strain evidence="20 21">UAMH5409</strain>
    </source>
</reference>
<dbReference type="EMBL" id="PDNB01000137">
    <property type="protein sequence ID" value="PGH04327.1"/>
    <property type="molecule type" value="Genomic_DNA"/>
</dbReference>
<dbReference type="GO" id="GO:0005524">
    <property type="term" value="F:ATP binding"/>
    <property type="evidence" value="ECO:0007669"/>
    <property type="project" value="UniProtKB-KW"/>
</dbReference>
<evidence type="ECO:0000256" key="11">
    <source>
        <dbReference type="ARBA" id="ARBA00022792"/>
    </source>
</evidence>
<dbReference type="SUPFAM" id="SSF53244">
    <property type="entry name" value="MurD-like peptide ligases, peptide-binding domain"/>
    <property type="match status" value="1"/>
</dbReference>
<evidence type="ECO:0000256" key="5">
    <source>
        <dbReference type="ARBA" id="ARBA00008276"/>
    </source>
</evidence>
<evidence type="ECO:0000313" key="21">
    <source>
        <dbReference type="Proteomes" id="UP000223968"/>
    </source>
</evidence>
<dbReference type="Gene3D" id="3.90.190.20">
    <property type="entry name" value="Mur ligase, C-terminal domain"/>
    <property type="match status" value="1"/>
</dbReference>
<comment type="function">
    <text evidence="17">Catalyzes conversion of folates to polyglutamate derivatives allowing concentration of folate compounds in the cell and the intracellular retention of these cofactors, which are important substrates for most of the folate-dependent enzymes that are involved in one-carbon transfer reactions involved in purine, pyrimidine and amino acid synthesis.</text>
</comment>
<evidence type="ECO:0000256" key="2">
    <source>
        <dbReference type="ARBA" id="ARBA00004305"/>
    </source>
</evidence>
<dbReference type="InterPro" id="IPR018109">
    <property type="entry name" value="Folylpolyglutamate_synth_CS"/>
</dbReference>
<dbReference type="NCBIfam" id="TIGR01499">
    <property type="entry name" value="folC"/>
    <property type="match status" value="1"/>
</dbReference>
<evidence type="ECO:0000313" key="20">
    <source>
        <dbReference type="EMBL" id="PGH04327.1"/>
    </source>
</evidence>
<dbReference type="InterPro" id="IPR001645">
    <property type="entry name" value="Folylpolyglutamate_synth"/>
</dbReference>
<keyword evidence="21" id="KW-1185">Reference proteome</keyword>
<feature type="binding site" evidence="18">
    <location>
        <position position="335"/>
    </location>
    <ligand>
        <name>ATP</name>
        <dbReference type="ChEBI" id="CHEBI:30616"/>
    </ligand>
</feature>
<name>A0A2B7X6G7_9EURO</name>
<dbReference type="GO" id="GO:0046872">
    <property type="term" value="F:metal ion binding"/>
    <property type="evidence" value="ECO:0007669"/>
    <property type="project" value="UniProtKB-KW"/>
</dbReference>
<dbReference type="AlphaFoldDB" id="A0A2B7X6G7"/>
<feature type="binding site" evidence="19">
    <location>
        <position position="218"/>
    </location>
    <ligand>
        <name>Mg(2+)</name>
        <dbReference type="ChEBI" id="CHEBI:18420"/>
        <label>1</label>
    </ligand>
</feature>
<keyword evidence="13 19" id="KW-0460">Magnesium</keyword>
<dbReference type="EC" id="6.3.2.17" evidence="17"/>
<dbReference type="InterPro" id="IPR036565">
    <property type="entry name" value="Mur-like_cat_sf"/>
</dbReference>
<evidence type="ECO:0000256" key="8">
    <source>
        <dbReference type="ARBA" id="ARBA00022598"/>
    </source>
</evidence>
<comment type="caution">
    <text evidence="20">The sequence shown here is derived from an EMBL/GenBank/DDBJ whole genome shotgun (WGS) entry which is preliminary data.</text>
</comment>
<gene>
    <name evidence="20" type="ORF">AJ79_07107</name>
</gene>
<protein>
    <recommendedName>
        <fullName evidence="17">Folylpolyglutamate synthase</fullName>
        <ecNumber evidence="17">6.3.2.17</ecNumber>
    </recommendedName>
    <alternativeName>
        <fullName evidence="17">Folylpoly-gamma-glutamate synthetase</fullName>
    </alternativeName>
    <alternativeName>
        <fullName evidence="17">Tetrahydrofolylpolyglutamate synthase</fullName>
    </alternativeName>
</protein>
<evidence type="ECO:0000256" key="3">
    <source>
        <dbReference type="ARBA" id="ARBA00004496"/>
    </source>
</evidence>
<comment type="similarity">
    <text evidence="5 17">Belongs to the folylpolyglutamate synthase family.</text>
</comment>
<evidence type="ECO:0000256" key="12">
    <source>
        <dbReference type="ARBA" id="ARBA00022840"/>
    </source>
</evidence>
<evidence type="ECO:0000256" key="18">
    <source>
        <dbReference type="PIRSR" id="PIRSR038895-1"/>
    </source>
</evidence>
<dbReference type="InterPro" id="IPR036615">
    <property type="entry name" value="Mur_ligase_C_dom_sf"/>
</dbReference>
<dbReference type="PIRSF" id="PIRSF038895">
    <property type="entry name" value="FPGS"/>
    <property type="match status" value="1"/>
</dbReference>
<evidence type="ECO:0000256" key="6">
    <source>
        <dbReference type="ARBA" id="ARBA00022490"/>
    </source>
</evidence>
<sequence>MESRTYENAIDKLNSTQTNFRALEQRRQLSALNMKLPSAPLEDMRQWLKCLGYTVSDLNGLNIVHVAGTKGKGSTCNFVNSILQQYQQQSTIGTTHAPRKIGLYTSPHIKSVRERISINSEPISEKQFAKYFFEVWDALEYAVTVIASSNTAGNDGTPQAKLLKPTYFRFLTLLSFHVFLRENVDVAIYEVGVGGERDSTNVIAQPVVTGITTLGMDHMNALGHTIDKIAWHKAGIFKTGCPAVTVQQVPEAMKVLEARSLEKGVELVTIDADWERLVANVDVRPAESFQKRNAALAVKLATVALARFGIRVNCSKDGLPMEFVKGLESARLRGRGETLTINQQNWHLDGAHTEDSIALASSWFGRVALTSLKQTPRILIFNQQSQRDATSLLRTLYHTLYHNFNAPFQHAVFCTSHTYKGGVFKSECVDNNADPTTLQSLALQKELANVWKQLDPVTRVVALPSIEDVVDYVNDISRRNGGEMQIFVVGCFRLVGGILAVLER</sequence>
<evidence type="ECO:0000256" key="9">
    <source>
        <dbReference type="ARBA" id="ARBA00022723"/>
    </source>
</evidence>
<keyword evidence="8 17" id="KW-0436">Ligase</keyword>
<evidence type="ECO:0000256" key="4">
    <source>
        <dbReference type="ARBA" id="ARBA00005150"/>
    </source>
</evidence>
<dbReference type="InterPro" id="IPR023600">
    <property type="entry name" value="Folylpolyglutamate_synth_euk"/>
</dbReference>
<comment type="catalytic activity">
    <reaction evidence="16 17">
        <text>(6S)-5,6,7,8-tetrahydrofolyl-(gamma-L-Glu)(n) + L-glutamate + ATP = (6S)-5,6,7,8-tetrahydrofolyl-(gamma-L-Glu)(n+1) + ADP + phosphate + H(+)</text>
        <dbReference type="Rhea" id="RHEA:10580"/>
        <dbReference type="Rhea" id="RHEA-COMP:14738"/>
        <dbReference type="Rhea" id="RHEA-COMP:14740"/>
        <dbReference type="ChEBI" id="CHEBI:15378"/>
        <dbReference type="ChEBI" id="CHEBI:29985"/>
        <dbReference type="ChEBI" id="CHEBI:30616"/>
        <dbReference type="ChEBI" id="CHEBI:43474"/>
        <dbReference type="ChEBI" id="CHEBI:141005"/>
        <dbReference type="ChEBI" id="CHEBI:456216"/>
        <dbReference type="EC" id="6.3.2.17"/>
    </reaction>
</comment>
<evidence type="ECO:0000256" key="17">
    <source>
        <dbReference type="PIRNR" id="PIRNR038895"/>
    </source>
</evidence>
<dbReference type="GO" id="GO:0005829">
    <property type="term" value="C:cytosol"/>
    <property type="evidence" value="ECO:0007669"/>
    <property type="project" value="TreeGrafter"/>
</dbReference>
<dbReference type="PANTHER" id="PTHR11136:SF5">
    <property type="entry name" value="FOLYLPOLYGLUTAMATE SYNTHASE, MITOCHONDRIAL"/>
    <property type="match status" value="1"/>
</dbReference>
<feature type="binding site" evidence="19">
    <location>
        <position position="190"/>
    </location>
    <ligand>
        <name>Mg(2+)</name>
        <dbReference type="ChEBI" id="CHEBI:18420"/>
        <label>1</label>
    </ligand>
</feature>
<keyword evidence="6" id="KW-0963">Cytoplasm</keyword>
<feature type="binding site" evidence="18">
    <location>
        <position position="349"/>
    </location>
    <ligand>
        <name>ATP</name>
        <dbReference type="ChEBI" id="CHEBI:30616"/>
    </ligand>
</feature>